<keyword evidence="1" id="KW-1133">Transmembrane helix</keyword>
<dbReference type="InterPro" id="IPR058593">
    <property type="entry name" value="ARB_07466-like_C"/>
</dbReference>
<dbReference type="Pfam" id="PF26571">
    <property type="entry name" value="VldE"/>
    <property type="match status" value="1"/>
</dbReference>
<accession>A0A852TYF1</accession>
<feature type="transmembrane region" description="Helical" evidence="1">
    <location>
        <begin position="21"/>
        <end position="44"/>
    </location>
</feature>
<protein>
    <recommendedName>
        <fullName evidence="2">ARB-07466-like C-terminal domain-containing protein</fullName>
    </recommendedName>
</protein>
<organism evidence="3 4">
    <name type="scientific">Spinactinospora alkalitolerans</name>
    <dbReference type="NCBI Taxonomy" id="687207"/>
    <lineage>
        <taxon>Bacteria</taxon>
        <taxon>Bacillati</taxon>
        <taxon>Actinomycetota</taxon>
        <taxon>Actinomycetes</taxon>
        <taxon>Streptosporangiales</taxon>
        <taxon>Nocardiopsidaceae</taxon>
        <taxon>Spinactinospora</taxon>
    </lineage>
</organism>
<evidence type="ECO:0000259" key="2">
    <source>
        <dbReference type="Pfam" id="PF26571"/>
    </source>
</evidence>
<sequence>MHARSRSRGRGRGRVGGFVKGVAAAAVLAAVVVGAALVGVPWLADRSGLDSTALPWGPPCSVQTADGTVGLTVEEAQLATTAVALEARGEQPPDTGSVDAAALERLREGPPGDAGPSLTCTAEAADGLAAQEMTESGLTPRAERLREAMAEVFGEQSLGGFQPGGVDSGHGADSAHYDGRAVDVFYRPVDEDNRRAGWLLAHWLVAHAEELDIAVVIFDDRIWSVRFSIAGWRDYDSPDPGNEILRHLDHVHVDVQSGT</sequence>
<evidence type="ECO:0000313" key="4">
    <source>
        <dbReference type="Proteomes" id="UP000589036"/>
    </source>
</evidence>
<evidence type="ECO:0000256" key="1">
    <source>
        <dbReference type="SAM" id="Phobius"/>
    </source>
</evidence>
<reference evidence="3 4" key="1">
    <citation type="submission" date="2020-07" db="EMBL/GenBank/DDBJ databases">
        <title>Sequencing the genomes of 1000 actinobacteria strains.</title>
        <authorList>
            <person name="Klenk H.-P."/>
        </authorList>
    </citation>
    <scope>NUCLEOTIDE SEQUENCE [LARGE SCALE GENOMIC DNA]</scope>
    <source>
        <strain evidence="3 4">CXB654</strain>
    </source>
</reference>
<gene>
    <name evidence="3" type="ORF">HDA32_003485</name>
</gene>
<dbReference type="AlphaFoldDB" id="A0A852TYF1"/>
<dbReference type="EMBL" id="JACCCC010000001">
    <property type="protein sequence ID" value="NYE48365.1"/>
    <property type="molecule type" value="Genomic_DNA"/>
</dbReference>
<keyword evidence="4" id="KW-1185">Reference proteome</keyword>
<keyword evidence="1" id="KW-0812">Transmembrane</keyword>
<comment type="caution">
    <text evidence="3">The sequence shown here is derived from an EMBL/GenBank/DDBJ whole genome shotgun (WGS) entry which is preliminary data.</text>
</comment>
<proteinExistence type="predicted"/>
<name>A0A852TYF1_9ACTN</name>
<keyword evidence="1" id="KW-0472">Membrane</keyword>
<dbReference type="RefSeq" id="WP_246334397.1">
    <property type="nucleotide sequence ID" value="NZ_BAAAYY010000004.1"/>
</dbReference>
<feature type="domain" description="ARB-07466-like C-terminal" evidence="2">
    <location>
        <begin position="135"/>
        <end position="237"/>
    </location>
</feature>
<evidence type="ECO:0000313" key="3">
    <source>
        <dbReference type="EMBL" id="NYE48365.1"/>
    </source>
</evidence>
<dbReference type="Proteomes" id="UP000589036">
    <property type="component" value="Unassembled WGS sequence"/>
</dbReference>